<protein>
    <recommendedName>
        <fullName evidence="4">N-acetyltransferase domain-containing protein</fullName>
    </recommendedName>
</protein>
<dbReference type="STRING" id="290052.ASU35_00750"/>
<dbReference type="InterPro" id="IPR051531">
    <property type="entry name" value="N-acetyltransferase"/>
</dbReference>
<sequence length="174" mass="20699">MRLETQNLVIRNIECKDKKRYFELYNSVFVQRYNCFTEKTVDEIEKYISSHIEDDNVLAVVSKDSEEFIGMIYLDEDSLRYMVDSIEISFWIDEKYSNKGYMTEGVGCLIDYLVDNNICKIISARAFVENCFSRKLLKKLNFEEEGILKRAIRNPQNKIFDDVLYAFFPKEIIR</sequence>
<feature type="domain" description="N-acetyltransferase" evidence="4">
    <location>
        <begin position="8"/>
        <end position="170"/>
    </location>
</feature>
<accession>A0A0V8QK20</accession>
<organism evidence="5 6">
    <name type="scientific">Acetivibrio ethanolgignens</name>
    <dbReference type="NCBI Taxonomy" id="290052"/>
    <lineage>
        <taxon>Bacteria</taxon>
        <taxon>Bacillati</taxon>
        <taxon>Bacillota</taxon>
        <taxon>Clostridia</taxon>
        <taxon>Eubacteriales</taxon>
        <taxon>Oscillospiraceae</taxon>
        <taxon>Acetivibrio</taxon>
    </lineage>
</organism>
<evidence type="ECO:0000313" key="5">
    <source>
        <dbReference type="EMBL" id="KSV60730.1"/>
    </source>
</evidence>
<dbReference type="RefSeq" id="WP_058351209.1">
    <property type="nucleotide sequence ID" value="NZ_CABMMD010000001.1"/>
</dbReference>
<comment type="similarity">
    <text evidence="3">Belongs to the acetyltransferase family. RimJ subfamily.</text>
</comment>
<proteinExistence type="inferred from homology"/>
<dbReference type="OrthoDB" id="9785602at2"/>
<dbReference type="Gene3D" id="3.40.630.30">
    <property type="match status" value="1"/>
</dbReference>
<dbReference type="PROSITE" id="PS51186">
    <property type="entry name" value="GNAT"/>
    <property type="match status" value="1"/>
</dbReference>
<evidence type="ECO:0000256" key="2">
    <source>
        <dbReference type="ARBA" id="ARBA00023315"/>
    </source>
</evidence>
<name>A0A0V8QK20_9FIRM</name>
<keyword evidence="1" id="KW-0808">Transferase</keyword>
<evidence type="ECO:0000256" key="1">
    <source>
        <dbReference type="ARBA" id="ARBA00022679"/>
    </source>
</evidence>
<dbReference type="Pfam" id="PF13302">
    <property type="entry name" value="Acetyltransf_3"/>
    <property type="match status" value="1"/>
</dbReference>
<dbReference type="PANTHER" id="PTHR43792:SF8">
    <property type="entry name" value="[RIBOSOMAL PROTEIN US5]-ALANINE N-ACETYLTRANSFERASE"/>
    <property type="match status" value="1"/>
</dbReference>
<dbReference type="EMBL" id="LNAM01000001">
    <property type="protein sequence ID" value="KSV60730.1"/>
    <property type="molecule type" value="Genomic_DNA"/>
</dbReference>
<gene>
    <name evidence="5" type="ORF">ASU35_00750</name>
</gene>
<evidence type="ECO:0000259" key="4">
    <source>
        <dbReference type="PROSITE" id="PS51186"/>
    </source>
</evidence>
<dbReference type="Proteomes" id="UP000054874">
    <property type="component" value="Unassembled WGS sequence"/>
</dbReference>
<keyword evidence="2" id="KW-0012">Acyltransferase</keyword>
<comment type="caution">
    <text evidence="5">The sequence shown here is derived from an EMBL/GenBank/DDBJ whole genome shotgun (WGS) entry which is preliminary data.</text>
</comment>
<dbReference type="SUPFAM" id="SSF55729">
    <property type="entry name" value="Acyl-CoA N-acyltransferases (Nat)"/>
    <property type="match status" value="1"/>
</dbReference>
<evidence type="ECO:0000313" key="6">
    <source>
        <dbReference type="Proteomes" id="UP000054874"/>
    </source>
</evidence>
<dbReference type="InterPro" id="IPR016181">
    <property type="entry name" value="Acyl_CoA_acyltransferase"/>
</dbReference>
<keyword evidence="6" id="KW-1185">Reference proteome</keyword>
<reference evidence="5 6" key="1">
    <citation type="submission" date="2015-11" db="EMBL/GenBank/DDBJ databases">
        <title>Butyribacter intestini gen. nov., sp. nov., a butyric acid-producing bacterium of the family Lachnospiraceae isolated from the human faeces.</title>
        <authorList>
            <person name="Zou Y."/>
            <person name="Xue W."/>
            <person name="Luo G."/>
            <person name="Lv M."/>
        </authorList>
    </citation>
    <scope>NUCLEOTIDE SEQUENCE [LARGE SCALE GENOMIC DNA]</scope>
    <source>
        <strain evidence="5 6">ACET-33324</strain>
    </source>
</reference>
<evidence type="ECO:0000256" key="3">
    <source>
        <dbReference type="ARBA" id="ARBA00038502"/>
    </source>
</evidence>
<dbReference type="AlphaFoldDB" id="A0A0V8QK20"/>
<dbReference type="GO" id="GO:0016747">
    <property type="term" value="F:acyltransferase activity, transferring groups other than amino-acyl groups"/>
    <property type="evidence" value="ECO:0007669"/>
    <property type="project" value="InterPro"/>
</dbReference>
<dbReference type="InterPro" id="IPR000182">
    <property type="entry name" value="GNAT_dom"/>
</dbReference>
<dbReference type="PANTHER" id="PTHR43792">
    <property type="entry name" value="GNAT FAMILY, PUTATIVE (AFU_ORTHOLOGUE AFUA_3G00765)-RELATED-RELATED"/>
    <property type="match status" value="1"/>
</dbReference>